<protein>
    <submittedName>
        <fullName evidence="1">Uncharacterized protein</fullName>
    </submittedName>
</protein>
<name>R9NWH8_PSEHS</name>
<proteinExistence type="predicted"/>
<dbReference type="GeneID" id="24105745"/>
<dbReference type="AlphaFoldDB" id="R9NWH8"/>
<dbReference type="EMBL" id="DF238770">
    <property type="protein sequence ID" value="GAC92879.1"/>
    <property type="molecule type" value="Genomic_DNA"/>
</dbReference>
<reference evidence="2" key="1">
    <citation type="journal article" date="2013" name="Genome Announc.">
        <title>Draft genome sequence of the basidiomycetous yeast-like fungus Pseudozyma hubeiensis SY62, which produces an abundant amount of the biosurfactant mannosylerythritol lipids.</title>
        <authorList>
            <person name="Konishi M."/>
            <person name="Hatada Y."/>
            <person name="Horiuchi J."/>
        </authorList>
    </citation>
    <scope>NUCLEOTIDE SEQUENCE [LARGE SCALE GENOMIC DNA]</scope>
    <source>
        <strain evidence="2">SY62</strain>
    </source>
</reference>
<dbReference type="HOGENOM" id="CLU_927888_0_0_1"/>
<sequence length="300" mass="33639">MWFLRPSEGLNNAAAACAFVVSVCRESESFSHRALDARSALIHPNNLDDGVHSQANQLSSAASWSRLYFCNNSSRSAACFLGRPRLAFSPCSIDTTVYISKPRVLDPAASKPHQKDPMRQIEHRRLLVVRSGLCRQFASCCYRSLWMACAYNFGPALVILPVSGADVFLALALWVIADSSAFRVHHCCVEFWEKEDGRDDSVRQLPSGLALLPKTEPTSNHNPIQASYCMPLRSRLSQRTLRCLRPNQRLQYSVHRFEINAACSYNNPSQLLIRMHVRDGKEVGGIGTPWLRQEASRCTE</sequence>
<dbReference type="Proteomes" id="UP000014071">
    <property type="component" value="Unassembled WGS sequence"/>
</dbReference>
<organism evidence="1 2">
    <name type="scientific">Pseudozyma hubeiensis (strain SY62)</name>
    <name type="common">Yeast</name>
    <dbReference type="NCBI Taxonomy" id="1305764"/>
    <lineage>
        <taxon>Eukaryota</taxon>
        <taxon>Fungi</taxon>
        <taxon>Dikarya</taxon>
        <taxon>Basidiomycota</taxon>
        <taxon>Ustilaginomycotina</taxon>
        <taxon>Ustilaginomycetes</taxon>
        <taxon>Ustilaginales</taxon>
        <taxon>Ustilaginaceae</taxon>
        <taxon>Pseudozyma</taxon>
    </lineage>
</organism>
<evidence type="ECO:0000313" key="1">
    <source>
        <dbReference type="EMBL" id="GAC92879.1"/>
    </source>
</evidence>
<evidence type="ECO:0000313" key="2">
    <source>
        <dbReference type="Proteomes" id="UP000014071"/>
    </source>
</evidence>
<dbReference type="RefSeq" id="XP_012186466.1">
    <property type="nucleotide sequence ID" value="XM_012331076.1"/>
</dbReference>
<accession>R9NWH8</accession>
<keyword evidence="2" id="KW-1185">Reference proteome</keyword>
<gene>
    <name evidence="1" type="ORF">PHSY_000437</name>
</gene>